<dbReference type="Gene3D" id="1.10.730.10">
    <property type="entry name" value="Isoleucyl-tRNA Synthetase, Domain 1"/>
    <property type="match status" value="1"/>
</dbReference>
<proteinExistence type="predicted"/>
<protein>
    <submittedName>
        <fullName evidence="1">Methionine--tRNA ligase, mitochondrial</fullName>
    </submittedName>
</protein>
<name>A0AAV3YTZ0_9GAST</name>
<reference evidence="1 2" key="1">
    <citation type="journal article" date="2021" name="Elife">
        <title>Chloroplast acquisition without the gene transfer in kleptoplastic sea slugs, Plakobranchus ocellatus.</title>
        <authorList>
            <person name="Maeda T."/>
            <person name="Takahashi S."/>
            <person name="Yoshida T."/>
            <person name="Shimamura S."/>
            <person name="Takaki Y."/>
            <person name="Nagai Y."/>
            <person name="Toyoda A."/>
            <person name="Suzuki Y."/>
            <person name="Arimoto A."/>
            <person name="Ishii H."/>
            <person name="Satoh N."/>
            <person name="Nishiyama T."/>
            <person name="Hasebe M."/>
            <person name="Maruyama T."/>
            <person name="Minagawa J."/>
            <person name="Obokata J."/>
            <person name="Shigenobu S."/>
        </authorList>
    </citation>
    <scope>NUCLEOTIDE SEQUENCE [LARGE SCALE GENOMIC DNA]</scope>
</reference>
<dbReference type="GO" id="GO:0006418">
    <property type="term" value="P:tRNA aminoacylation for protein translation"/>
    <property type="evidence" value="ECO:0007669"/>
    <property type="project" value="InterPro"/>
</dbReference>
<dbReference type="GO" id="GO:0005524">
    <property type="term" value="F:ATP binding"/>
    <property type="evidence" value="ECO:0007669"/>
    <property type="project" value="InterPro"/>
</dbReference>
<dbReference type="GO" id="GO:0004812">
    <property type="term" value="F:aminoacyl-tRNA ligase activity"/>
    <property type="evidence" value="ECO:0007669"/>
    <property type="project" value="InterPro"/>
</dbReference>
<keyword evidence="1" id="KW-0436">Ligase</keyword>
<dbReference type="SUPFAM" id="SSF47323">
    <property type="entry name" value="Anticodon-binding domain of a subclass of class I aminoacyl-tRNA synthetases"/>
    <property type="match status" value="1"/>
</dbReference>
<comment type="caution">
    <text evidence="1">The sequence shown here is derived from an EMBL/GenBank/DDBJ whole genome shotgun (WGS) entry which is preliminary data.</text>
</comment>
<accession>A0AAV3YTZ0</accession>
<evidence type="ECO:0000313" key="2">
    <source>
        <dbReference type="Proteomes" id="UP000735302"/>
    </source>
</evidence>
<sequence length="106" mass="11987">MLRGQTSSTNYSPTWEKASAKEVKEQLEKHAVQAHLDTVLHIAMETLRVSGIILQPVVPDLADRLLTRLGIPKTERTYAHAQTPYTDRHRSLGKKIVLYRKVEAPS</sequence>
<dbReference type="EMBL" id="BLXT01001622">
    <property type="protein sequence ID" value="GFN86910.1"/>
    <property type="molecule type" value="Genomic_DNA"/>
</dbReference>
<dbReference type="InterPro" id="IPR009080">
    <property type="entry name" value="tRNAsynth_Ia_anticodon-bd"/>
</dbReference>
<evidence type="ECO:0000313" key="1">
    <source>
        <dbReference type="EMBL" id="GFN86910.1"/>
    </source>
</evidence>
<gene>
    <name evidence="1" type="ORF">PoB_001341600</name>
</gene>
<dbReference type="Proteomes" id="UP000735302">
    <property type="component" value="Unassembled WGS sequence"/>
</dbReference>
<organism evidence="1 2">
    <name type="scientific">Plakobranchus ocellatus</name>
    <dbReference type="NCBI Taxonomy" id="259542"/>
    <lineage>
        <taxon>Eukaryota</taxon>
        <taxon>Metazoa</taxon>
        <taxon>Spiralia</taxon>
        <taxon>Lophotrochozoa</taxon>
        <taxon>Mollusca</taxon>
        <taxon>Gastropoda</taxon>
        <taxon>Heterobranchia</taxon>
        <taxon>Euthyneura</taxon>
        <taxon>Panpulmonata</taxon>
        <taxon>Sacoglossa</taxon>
        <taxon>Placobranchoidea</taxon>
        <taxon>Plakobranchidae</taxon>
        <taxon>Plakobranchus</taxon>
    </lineage>
</organism>
<keyword evidence="2" id="KW-1185">Reference proteome</keyword>
<dbReference type="AlphaFoldDB" id="A0AAV3YTZ0"/>